<evidence type="ECO:0000313" key="5">
    <source>
        <dbReference type="Proteomes" id="UP000194873"/>
    </source>
</evidence>
<name>A0A243WK49_9BACT</name>
<gene>
    <name evidence="4" type="ORF">BXP70_05585</name>
</gene>
<keyword evidence="3" id="KW-0732">Signal</keyword>
<sequence length="334" mass="35889">MKHLLFAVCLMLSAFSISSCKKDDNDTDAIIGVWSTGAQFEGAPRSGAVTFTINNRAYVGLGWNGTDKFKDFWVYNPDNRSWRAIAPFPGVARYNAVAFAVGGKGYVGTGYDGANRLSDFYEYDPSSNTWTKKKDFAGGARYSAVGLAIGDKGYVGTGYGIINGAVGAANLKDFYEYNPSTDVWTQKASLFGNKRIGAMAFTIGNFGYVLSGTDNGNTLTDNEAYDPTTDTWTSMRSLTNNSTDGYDYSAVARNYGASFVVNGKGYVTAGEGSKLDCWEFNPDADSWTQKTNFPAAPRTYSVGFGLGNTGYIATGSNGSTRLDDVLELAPDATQ</sequence>
<dbReference type="Gene3D" id="2.120.10.80">
    <property type="entry name" value="Kelch-type beta propeller"/>
    <property type="match status" value="2"/>
</dbReference>
<dbReference type="EMBL" id="MTSE01000002">
    <property type="protein sequence ID" value="OUJ75484.1"/>
    <property type="molecule type" value="Genomic_DNA"/>
</dbReference>
<evidence type="ECO:0008006" key="6">
    <source>
        <dbReference type="Google" id="ProtNLM"/>
    </source>
</evidence>
<protein>
    <recommendedName>
        <fullName evidence="6">Galactose oxidase</fullName>
    </recommendedName>
</protein>
<feature type="signal peptide" evidence="3">
    <location>
        <begin position="1"/>
        <end position="21"/>
    </location>
</feature>
<dbReference type="Proteomes" id="UP000194873">
    <property type="component" value="Unassembled WGS sequence"/>
</dbReference>
<evidence type="ECO:0000256" key="1">
    <source>
        <dbReference type="ARBA" id="ARBA00022441"/>
    </source>
</evidence>
<accession>A0A243WK49</accession>
<organism evidence="4 5">
    <name type="scientific">Hymenobacter crusticola</name>
    <dbReference type="NCBI Taxonomy" id="1770526"/>
    <lineage>
        <taxon>Bacteria</taxon>
        <taxon>Pseudomonadati</taxon>
        <taxon>Bacteroidota</taxon>
        <taxon>Cytophagia</taxon>
        <taxon>Cytophagales</taxon>
        <taxon>Hymenobacteraceae</taxon>
        <taxon>Hymenobacter</taxon>
    </lineage>
</organism>
<keyword evidence="5" id="KW-1185">Reference proteome</keyword>
<evidence type="ECO:0000256" key="3">
    <source>
        <dbReference type="SAM" id="SignalP"/>
    </source>
</evidence>
<keyword evidence="2" id="KW-0677">Repeat</keyword>
<dbReference type="PANTHER" id="PTHR45632">
    <property type="entry name" value="LD33804P"/>
    <property type="match status" value="1"/>
</dbReference>
<dbReference type="AlphaFoldDB" id="A0A243WK49"/>
<reference evidence="4 5" key="1">
    <citation type="submission" date="2017-01" db="EMBL/GenBank/DDBJ databases">
        <title>A new Hymenobacter.</title>
        <authorList>
            <person name="Liang Y."/>
            <person name="Feng F."/>
        </authorList>
    </citation>
    <scope>NUCLEOTIDE SEQUENCE [LARGE SCALE GENOMIC DNA]</scope>
    <source>
        <strain evidence="4">MIMBbqt21</strain>
    </source>
</reference>
<dbReference type="OrthoDB" id="103335at2"/>
<comment type="caution">
    <text evidence="4">The sequence shown here is derived from an EMBL/GenBank/DDBJ whole genome shotgun (WGS) entry which is preliminary data.</text>
</comment>
<evidence type="ECO:0000256" key="2">
    <source>
        <dbReference type="ARBA" id="ARBA00022737"/>
    </source>
</evidence>
<dbReference type="PANTHER" id="PTHR45632:SF3">
    <property type="entry name" value="KELCH-LIKE PROTEIN 32"/>
    <property type="match status" value="1"/>
</dbReference>
<dbReference type="InterPro" id="IPR015915">
    <property type="entry name" value="Kelch-typ_b-propeller"/>
</dbReference>
<proteinExistence type="predicted"/>
<dbReference type="InterPro" id="IPR006652">
    <property type="entry name" value="Kelch_1"/>
</dbReference>
<evidence type="ECO:0000313" key="4">
    <source>
        <dbReference type="EMBL" id="OUJ75484.1"/>
    </source>
</evidence>
<keyword evidence="1" id="KW-0880">Kelch repeat</keyword>
<dbReference type="SUPFAM" id="SSF117281">
    <property type="entry name" value="Kelch motif"/>
    <property type="match status" value="1"/>
</dbReference>
<feature type="chain" id="PRO_5012241570" description="Galactose oxidase" evidence="3">
    <location>
        <begin position="22"/>
        <end position="334"/>
    </location>
</feature>
<dbReference type="PROSITE" id="PS51257">
    <property type="entry name" value="PROKAR_LIPOPROTEIN"/>
    <property type="match status" value="1"/>
</dbReference>
<dbReference type="RefSeq" id="WP_086593026.1">
    <property type="nucleotide sequence ID" value="NZ_MTSE01000002.1"/>
</dbReference>
<dbReference type="Pfam" id="PF01344">
    <property type="entry name" value="Kelch_1"/>
    <property type="match status" value="3"/>
</dbReference>